<evidence type="ECO:0000313" key="1">
    <source>
        <dbReference type="Proteomes" id="UP001652625"/>
    </source>
</evidence>
<name>A0ABM4BRU9_HYDVU</name>
<dbReference type="Proteomes" id="UP001652625">
    <property type="component" value="Chromosome 04"/>
</dbReference>
<evidence type="ECO:0000313" key="2">
    <source>
        <dbReference type="RefSeq" id="XP_065651881.1"/>
    </source>
</evidence>
<dbReference type="RefSeq" id="XP_065651881.1">
    <property type="nucleotide sequence ID" value="XM_065795809.1"/>
</dbReference>
<protein>
    <submittedName>
        <fullName evidence="2">Uncharacterized protein LOC100202799 isoform X1</fullName>
    </submittedName>
</protein>
<gene>
    <name evidence="2" type="primary">LOC100202799</name>
</gene>
<dbReference type="GeneID" id="100202799"/>
<reference evidence="2" key="1">
    <citation type="submission" date="2025-08" db="UniProtKB">
        <authorList>
            <consortium name="RefSeq"/>
        </authorList>
    </citation>
    <scope>IDENTIFICATION</scope>
</reference>
<keyword evidence="1" id="KW-1185">Reference proteome</keyword>
<proteinExistence type="predicted"/>
<sequence length="274" mass="31064">MEINETDNSSDEIKTKNPLFTGGSKFGNMTAFYYQNGEHPIQFELFELCDGKVFGHGDDVVGTFNVEGTYSIENCVIKMEKKYVGQHTVYYEGTILLKTNFYELEGMWNINGEISGKFSMVLYHNQTNFNKTAESIEQNQSSLIDAEKDSVYSSTIDITGKAVGYYIENGEKFDMTFDILALSKGCITGRGSDSIGSFLIDGTYHNTELLANAEVRFAFKKHYEGMHDVFYSGVVIQIDNTVYLDGNWMIGELSDSFHIEIFRIYKCKRSLLPK</sequence>
<accession>A0ABM4BRU9</accession>
<organism evidence="1 2">
    <name type="scientific">Hydra vulgaris</name>
    <name type="common">Hydra</name>
    <name type="synonym">Hydra attenuata</name>
    <dbReference type="NCBI Taxonomy" id="6087"/>
    <lineage>
        <taxon>Eukaryota</taxon>
        <taxon>Metazoa</taxon>
        <taxon>Cnidaria</taxon>
        <taxon>Hydrozoa</taxon>
        <taxon>Hydroidolina</taxon>
        <taxon>Anthoathecata</taxon>
        <taxon>Aplanulata</taxon>
        <taxon>Hydridae</taxon>
        <taxon>Hydra</taxon>
    </lineage>
</organism>